<sequence length="39" mass="4539">MFGWDNLLLPGIMYRWKVFSVVGKYEVISLLAMSNEFAI</sequence>
<evidence type="ECO:0000313" key="2">
    <source>
        <dbReference type="Proteomes" id="UP000789405"/>
    </source>
</evidence>
<evidence type="ECO:0000313" key="1">
    <source>
        <dbReference type="EMBL" id="CAG8567246.1"/>
    </source>
</evidence>
<gene>
    <name evidence="1" type="ORF">DERYTH_LOCUS6029</name>
</gene>
<comment type="caution">
    <text evidence="1">The sequence shown here is derived from an EMBL/GenBank/DDBJ whole genome shotgun (WGS) entry which is preliminary data.</text>
</comment>
<name>A0A9N9BK30_9GLOM</name>
<reference evidence="1" key="1">
    <citation type="submission" date="2021-06" db="EMBL/GenBank/DDBJ databases">
        <authorList>
            <person name="Kallberg Y."/>
            <person name="Tangrot J."/>
            <person name="Rosling A."/>
        </authorList>
    </citation>
    <scope>NUCLEOTIDE SEQUENCE</scope>
    <source>
        <strain evidence="1">MA453B</strain>
    </source>
</reference>
<dbReference type="EMBL" id="CAJVPY010002635">
    <property type="protein sequence ID" value="CAG8567246.1"/>
    <property type="molecule type" value="Genomic_DNA"/>
</dbReference>
<accession>A0A9N9BK30</accession>
<proteinExistence type="predicted"/>
<organism evidence="1 2">
    <name type="scientific">Dentiscutata erythropus</name>
    <dbReference type="NCBI Taxonomy" id="1348616"/>
    <lineage>
        <taxon>Eukaryota</taxon>
        <taxon>Fungi</taxon>
        <taxon>Fungi incertae sedis</taxon>
        <taxon>Mucoromycota</taxon>
        <taxon>Glomeromycotina</taxon>
        <taxon>Glomeromycetes</taxon>
        <taxon>Diversisporales</taxon>
        <taxon>Gigasporaceae</taxon>
        <taxon>Dentiscutata</taxon>
    </lineage>
</organism>
<dbReference type="Proteomes" id="UP000789405">
    <property type="component" value="Unassembled WGS sequence"/>
</dbReference>
<keyword evidence="2" id="KW-1185">Reference proteome</keyword>
<protein>
    <submittedName>
        <fullName evidence="1">28617_t:CDS:1</fullName>
    </submittedName>
</protein>
<dbReference type="AlphaFoldDB" id="A0A9N9BK30"/>